<sequence>MERLPVIQAGRFTCSRSSLRLRPFIQCIWQLAGDFRSSHDAFELMHPEGGWGFIFNLTEASVMLNGLPYRSAVLVSGPGLQSVKFAVHGKADLVGIRFVRGMAAGISGQSMSALVGFYGAESDSELRLGTCQIAQQLALTTDSCERVALLETWAEALFYRASCPDARLVEKLRVLEQNQYLCSVNAVAKWSALGSRQLERYFRQWVGLTPKQFIRLQRIRTVRRMLNHRQPTTERLTDIAYASGYYDQAHFNRDFRQMVGMTPGEYLCRACERNAR</sequence>
<accession>A0A4R1K4B0</accession>
<dbReference type="InterPro" id="IPR020449">
    <property type="entry name" value="Tscrpt_reg_AraC-type_HTH"/>
</dbReference>
<evidence type="ECO:0000259" key="4">
    <source>
        <dbReference type="PROSITE" id="PS01124"/>
    </source>
</evidence>
<dbReference type="GO" id="GO:0003700">
    <property type="term" value="F:DNA-binding transcription factor activity"/>
    <property type="evidence" value="ECO:0007669"/>
    <property type="project" value="InterPro"/>
</dbReference>
<dbReference type="Pfam" id="PF20240">
    <property type="entry name" value="DUF6597"/>
    <property type="match status" value="1"/>
</dbReference>
<dbReference type="Pfam" id="PF12833">
    <property type="entry name" value="HTH_18"/>
    <property type="match status" value="1"/>
</dbReference>
<evidence type="ECO:0000256" key="3">
    <source>
        <dbReference type="ARBA" id="ARBA00023163"/>
    </source>
</evidence>
<keyword evidence="3" id="KW-0804">Transcription</keyword>
<evidence type="ECO:0000313" key="5">
    <source>
        <dbReference type="EMBL" id="TCK58965.1"/>
    </source>
</evidence>
<comment type="caution">
    <text evidence="5">The sequence shown here is derived from an EMBL/GenBank/DDBJ whole genome shotgun (WGS) entry which is preliminary data.</text>
</comment>
<evidence type="ECO:0000256" key="2">
    <source>
        <dbReference type="ARBA" id="ARBA00023125"/>
    </source>
</evidence>
<protein>
    <submittedName>
        <fullName evidence="5">AraC family transcriptional regulator</fullName>
    </submittedName>
</protein>
<dbReference type="PROSITE" id="PS00041">
    <property type="entry name" value="HTH_ARAC_FAMILY_1"/>
    <property type="match status" value="1"/>
</dbReference>
<gene>
    <name evidence="5" type="ORF">EV690_1126</name>
</gene>
<dbReference type="Proteomes" id="UP000295565">
    <property type="component" value="Unassembled WGS sequence"/>
</dbReference>
<keyword evidence="6" id="KW-1185">Reference proteome</keyword>
<proteinExistence type="predicted"/>
<dbReference type="SMART" id="SM00342">
    <property type="entry name" value="HTH_ARAC"/>
    <property type="match status" value="1"/>
</dbReference>
<dbReference type="Gene3D" id="1.10.10.60">
    <property type="entry name" value="Homeodomain-like"/>
    <property type="match status" value="1"/>
</dbReference>
<dbReference type="GO" id="GO:0043565">
    <property type="term" value="F:sequence-specific DNA binding"/>
    <property type="evidence" value="ECO:0007669"/>
    <property type="project" value="InterPro"/>
</dbReference>
<dbReference type="AlphaFoldDB" id="A0A4R1K4B0"/>
<feature type="domain" description="HTH araC/xylS-type" evidence="4">
    <location>
        <begin position="166"/>
        <end position="269"/>
    </location>
</feature>
<dbReference type="InterPro" id="IPR050204">
    <property type="entry name" value="AraC_XylS_family_regulators"/>
</dbReference>
<reference evidence="5 6" key="1">
    <citation type="submission" date="2019-03" db="EMBL/GenBank/DDBJ databases">
        <title>Genomic Encyclopedia of Type Strains, Phase IV (KMG-IV): sequencing the most valuable type-strain genomes for metagenomic binning, comparative biology and taxonomic classification.</title>
        <authorList>
            <person name="Goeker M."/>
        </authorList>
    </citation>
    <scope>NUCLEOTIDE SEQUENCE [LARGE SCALE GENOMIC DNA]</scope>
    <source>
        <strain evidence="5 6">DSM 18577</strain>
    </source>
</reference>
<dbReference type="SUPFAM" id="SSF46689">
    <property type="entry name" value="Homeodomain-like"/>
    <property type="match status" value="1"/>
</dbReference>
<keyword evidence="2" id="KW-0238">DNA-binding</keyword>
<dbReference type="PANTHER" id="PTHR46796:SF13">
    <property type="entry name" value="HTH-TYPE TRANSCRIPTIONAL ACTIVATOR RHAS"/>
    <property type="match status" value="1"/>
</dbReference>
<dbReference type="InterPro" id="IPR018062">
    <property type="entry name" value="HTH_AraC-typ_CS"/>
</dbReference>
<keyword evidence="1" id="KW-0805">Transcription regulation</keyword>
<dbReference type="InterPro" id="IPR009057">
    <property type="entry name" value="Homeodomain-like_sf"/>
</dbReference>
<organism evidence="5 6">
    <name type="scientific">Celerinatantimonas diazotrophica</name>
    <dbReference type="NCBI Taxonomy" id="412034"/>
    <lineage>
        <taxon>Bacteria</taxon>
        <taxon>Pseudomonadati</taxon>
        <taxon>Pseudomonadota</taxon>
        <taxon>Gammaproteobacteria</taxon>
        <taxon>Celerinatantimonadaceae</taxon>
        <taxon>Celerinatantimonas</taxon>
    </lineage>
</organism>
<evidence type="ECO:0000256" key="1">
    <source>
        <dbReference type="ARBA" id="ARBA00023015"/>
    </source>
</evidence>
<dbReference type="RefSeq" id="WP_165872665.1">
    <property type="nucleotide sequence ID" value="NZ_OU594967.1"/>
</dbReference>
<dbReference type="EMBL" id="SMGD01000011">
    <property type="protein sequence ID" value="TCK58965.1"/>
    <property type="molecule type" value="Genomic_DNA"/>
</dbReference>
<dbReference type="PRINTS" id="PR00032">
    <property type="entry name" value="HTHARAC"/>
</dbReference>
<dbReference type="PROSITE" id="PS01124">
    <property type="entry name" value="HTH_ARAC_FAMILY_2"/>
    <property type="match status" value="1"/>
</dbReference>
<dbReference type="InterPro" id="IPR018060">
    <property type="entry name" value="HTH_AraC"/>
</dbReference>
<name>A0A4R1K4B0_9GAMM</name>
<evidence type="ECO:0000313" key="6">
    <source>
        <dbReference type="Proteomes" id="UP000295565"/>
    </source>
</evidence>
<dbReference type="InterPro" id="IPR046532">
    <property type="entry name" value="DUF6597"/>
</dbReference>
<dbReference type="PANTHER" id="PTHR46796">
    <property type="entry name" value="HTH-TYPE TRANSCRIPTIONAL ACTIVATOR RHAS-RELATED"/>
    <property type="match status" value="1"/>
</dbReference>